<dbReference type="Pfam" id="PF15021">
    <property type="entry name" value="SHLD1_C"/>
    <property type="match status" value="1"/>
</dbReference>
<dbReference type="AlphaFoldDB" id="A0A1S3ENZ1"/>
<dbReference type="PANTHER" id="PTHR36863:SF1">
    <property type="entry name" value="SHIELDIN COMPLEX SUBUNIT 1"/>
    <property type="match status" value="1"/>
</dbReference>
<dbReference type="GO" id="GO:0045830">
    <property type="term" value="P:positive regulation of isotype switching"/>
    <property type="evidence" value="ECO:0007669"/>
    <property type="project" value="TreeGrafter"/>
</dbReference>
<dbReference type="CTD" id="149840"/>
<dbReference type="FunCoup" id="A0A1S3ENZ1">
    <property type="interactions" value="56"/>
</dbReference>
<sequence length="353" mass="39524">MTGSISLVFTHQVSLAIGRELLPEVLIPNHTLKLMEVECPNVCIHQQLMLPTCSHLDLKEEKVSPIGIVSLVLFQTRQGPSHTKAPLEIASTTRVQRACPQLRWPQLPSLALVSLRPGWFQGLPSTTFFPSQRWRRRFRFRDLVAAGCQTMEATPGSQSGESCALDLPSACDLRDYMLQRPSQEANNEALSSVEVHSFPYSSDVDPDSSNLNSEQKNSWTSEDLWPDPSLKGQAEANEEDAGLRKALDRFYEVFGHPQPASGNPLSAFVCQHLSEKIPELRDQESQKYALRSFQMAQVIFNRDGYSALQRHSKHAHFYPLGAADISLDDEEPIPGLSKDIICYLLKHCVMTDP</sequence>
<feature type="region of interest" description="Disordered" evidence="1">
    <location>
        <begin position="200"/>
        <end position="239"/>
    </location>
</feature>
<feature type="domain" description="Shieldin complex subunit 1 C-terminal" evidence="2">
    <location>
        <begin position="233"/>
        <end position="350"/>
    </location>
</feature>
<evidence type="ECO:0000313" key="3">
    <source>
        <dbReference type="Proteomes" id="UP000081671"/>
    </source>
</evidence>
<proteinExistence type="predicted"/>
<dbReference type="GeneID" id="105981447"/>
<dbReference type="RefSeq" id="XP_012866091.1">
    <property type="nucleotide sequence ID" value="XM_013010637.1"/>
</dbReference>
<dbReference type="InterPro" id="IPR027821">
    <property type="entry name" value="SHLD1"/>
</dbReference>
<dbReference type="Proteomes" id="UP000081671">
    <property type="component" value="Unplaced"/>
</dbReference>
<dbReference type="OrthoDB" id="9446682at2759"/>
<keyword evidence="3" id="KW-1185">Reference proteome</keyword>
<protein>
    <submittedName>
        <fullName evidence="4">Uncharacterized protein C20orf196 homolog</fullName>
    </submittedName>
</protein>
<dbReference type="PANTHER" id="PTHR36863">
    <property type="entry name" value="SHIELDIN COMPLEX SUBUNIT 1"/>
    <property type="match status" value="1"/>
</dbReference>
<evidence type="ECO:0000256" key="1">
    <source>
        <dbReference type="SAM" id="MobiDB-lite"/>
    </source>
</evidence>
<dbReference type="InParanoid" id="A0A1S3ENZ1"/>
<dbReference type="KEGG" id="dord:105981447"/>
<organism evidence="3 4">
    <name type="scientific">Dipodomys ordii</name>
    <name type="common">Ord's kangaroo rat</name>
    <dbReference type="NCBI Taxonomy" id="10020"/>
    <lineage>
        <taxon>Eukaryota</taxon>
        <taxon>Metazoa</taxon>
        <taxon>Chordata</taxon>
        <taxon>Craniata</taxon>
        <taxon>Vertebrata</taxon>
        <taxon>Euteleostomi</taxon>
        <taxon>Mammalia</taxon>
        <taxon>Eutheria</taxon>
        <taxon>Euarchontoglires</taxon>
        <taxon>Glires</taxon>
        <taxon>Rodentia</taxon>
        <taxon>Castorimorpha</taxon>
        <taxon>Heteromyidae</taxon>
        <taxon>Dipodomyinae</taxon>
        <taxon>Dipodomys</taxon>
    </lineage>
</organism>
<dbReference type="STRING" id="10020.ENSDORP00000027201"/>
<accession>A0A1S3ENZ1</accession>
<evidence type="ECO:0000259" key="2">
    <source>
        <dbReference type="Pfam" id="PF15021"/>
    </source>
</evidence>
<gene>
    <name evidence="4" type="primary">LOC105981447</name>
</gene>
<feature type="compositionally biased region" description="Polar residues" evidence="1">
    <location>
        <begin position="207"/>
        <end position="221"/>
    </location>
</feature>
<name>A0A1S3ENZ1_DIPOR</name>
<dbReference type="GO" id="GO:2001034">
    <property type="term" value="P:positive regulation of double-strand break repair via nonhomologous end joining"/>
    <property type="evidence" value="ECO:0007669"/>
    <property type="project" value="TreeGrafter"/>
</dbReference>
<dbReference type="GO" id="GO:0035861">
    <property type="term" value="C:site of double-strand break"/>
    <property type="evidence" value="ECO:0007669"/>
    <property type="project" value="TreeGrafter"/>
</dbReference>
<dbReference type="InterPro" id="IPR053898">
    <property type="entry name" value="SHLD1_C"/>
</dbReference>
<reference evidence="4" key="1">
    <citation type="submission" date="2025-08" db="UniProtKB">
        <authorList>
            <consortium name="RefSeq"/>
        </authorList>
    </citation>
    <scope>IDENTIFICATION</scope>
    <source>
        <tissue evidence="4">Kidney</tissue>
    </source>
</reference>
<evidence type="ECO:0000313" key="4">
    <source>
        <dbReference type="RefSeq" id="XP_012866091.1"/>
    </source>
</evidence>
<dbReference type="GO" id="GO:2000042">
    <property type="term" value="P:negative regulation of double-strand break repair via homologous recombination"/>
    <property type="evidence" value="ECO:0007669"/>
    <property type="project" value="TreeGrafter"/>
</dbReference>